<protein>
    <submittedName>
        <fullName evidence="1">Uncharacterized protein</fullName>
    </submittedName>
</protein>
<comment type="caution">
    <text evidence="1">The sequence shown here is derived from an EMBL/GenBank/DDBJ whole genome shotgun (WGS) entry which is preliminary data.</text>
</comment>
<accession>A0AAD5SRT9</accession>
<proteinExistence type="predicted"/>
<reference evidence="1" key="1">
    <citation type="submission" date="2020-05" db="EMBL/GenBank/DDBJ databases">
        <title>Phylogenomic resolution of chytrid fungi.</title>
        <authorList>
            <person name="Stajich J.E."/>
            <person name="Amses K."/>
            <person name="Simmons R."/>
            <person name="Seto K."/>
            <person name="Myers J."/>
            <person name="Bonds A."/>
            <person name="Quandt C.A."/>
            <person name="Barry K."/>
            <person name="Liu P."/>
            <person name="Grigoriev I."/>
            <person name="Longcore J.E."/>
            <person name="James T.Y."/>
        </authorList>
    </citation>
    <scope>NUCLEOTIDE SEQUENCE</scope>
    <source>
        <strain evidence="1">JEL0513</strain>
    </source>
</reference>
<evidence type="ECO:0000313" key="2">
    <source>
        <dbReference type="Proteomes" id="UP001211907"/>
    </source>
</evidence>
<dbReference type="EMBL" id="JADGJH010002491">
    <property type="protein sequence ID" value="KAJ3097616.1"/>
    <property type="molecule type" value="Genomic_DNA"/>
</dbReference>
<evidence type="ECO:0000313" key="1">
    <source>
        <dbReference type="EMBL" id="KAJ3097616.1"/>
    </source>
</evidence>
<keyword evidence="2" id="KW-1185">Reference proteome</keyword>
<organism evidence="1 2">
    <name type="scientific">Physocladia obscura</name>
    <dbReference type="NCBI Taxonomy" id="109957"/>
    <lineage>
        <taxon>Eukaryota</taxon>
        <taxon>Fungi</taxon>
        <taxon>Fungi incertae sedis</taxon>
        <taxon>Chytridiomycota</taxon>
        <taxon>Chytridiomycota incertae sedis</taxon>
        <taxon>Chytridiomycetes</taxon>
        <taxon>Chytridiales</taxon>
        <taxon>Chytriomycetaceae</taxon>
        <taxon>Physocladia</taxon>
    </lineage>
</organism>
<dbReference type="Proteomes" id="UP001211907">
    <property type="component" value="Unassembled WGS sequence"/>
</dbReference>
<sequence>MTSLFTELDVEGRHKLTVKGNDVTWAADHPKRWRDQAVLFKLPPIPPTLENGTRSFSYSANLSSDGKLLAIIHNKCVFIFEFKIRELRQTLDGAINVHFKPSNHHDKSHYFLLTNNPSDYSYGASTTLLLWHLNEYGHLLQQDTPLDFEDLTAKTLAFLQTQLVEGYSWDEAFLKVTGLKSEIAAIVS</sequence>
<name>A0AAD5SRT9_9FUNG</name>
<dbReference type="AlphaFoldDB" id="A0AAD5SRT9"/>
<gene>
    <name evidence="1" type="ORF">HK100_005302</name>
</gene>